<dbReference type="PANTHER" id="PTHR43333">
    <property type="entry name" value="2-HACID_DH_C DOMAIN-CONTAINING PROTEIN"/>
    <property type="match status" value="1"/>
</dbReference>
<evidence type="ECO:0000256" key="3">
    <source>
        <dbReference type="SAM" id="MobiDB-lite"/>
    </source>
</evidence>
<evidence type="ECO:0000256" key="2">
    <source>
        <dbReference type="ARBA" id="ARBA00023027"/>
    </source>
</evidence>
<evidence type="ECO:0000259" key="4">
    <source>
        <dbReference type="Pfam" id="PF02826"/>
    </source>
</evidence>
<dbReference type="CDD" id="cd12163">
    <property type="entry name" value="2-Hacid_dh_5"/>
    <property type="match status" value="1"/>
</dbReference>
<dbReference type="SUPFAM" id="SSF51735">
    <property type="entry name" value="NAD(P)-binding Rossmann-fold domains"/>
    <property type="match status" value="2"/>
</dbReference>
<evidence type="ECO:0000313" key="6">
    <source>
        <dbReference type="Proteomes" id="UP000294847"/>
    </source>
</evidence>
<sequence>MGSFGVFSPGCPLSRDVLLVCIPTDPKPEWVAEVEARYPGLKVRWIEQHLYGGNGCVFTKGYLDLPSEYFEGVTMIMSYLPPRPENMESVRFVQLTSAGADRWTTHEKYKDHNVSFCTANGIHSTQISEWVIGTWLMAQHHFLRAHKFMREHRWAKASEFQSTEDSPGLRMGVLGYGAIGRQCARVASAMGMEIYAYTRTERRTPEQRRDDSYCIPGTGDPDGILPARWFHGKSTDDLNNFLASDLDILVVCTPLTDATRQLLSYEQFNVLAESRDSDYFYRVNKKSHTLASGSGVGCANGCINGNPNGYLGGALDETMGDDMYDSSNAVTNGFEQSHHVKRPSVGHMPSPPYDSDDGMQTPDSTMSDGRYTDDQGNDYLNPGGVHSHFPTSGQLDSKSCVKGAKRGTFVCNISRGPVIDTAALVDALETGKIRGAALDVTDPEPLPADHPLWDHPDVFITPHISWITPCYWDRLLRIMEENLSRMCQEKPLLNLMNRKEQY</sequence>
<dbReference type="InterPro" id="IPR036291">
    <property type="entry name" value="NAD(P)-bd_dom_sf"/>
</dbReference>
<protein>
    <recommendedName>
        <fullName evidence="4">D-isomer specific 2-hydroxyacid dehydrogenase NAD-binding domain-containing protein</fullName>
    </recommendedName>
</protein>
<name>A0A4P7NFK2_PYROR</name>
<feature type="domain" description="D-isomer specific 2-hydroxyacid dehydrogenase NAD-binding" evidence="4">
    <location>
        <begin position="401"/>
        <end position="465"/>
    </location>
</feature>
<reference evidence="5 6" key="1">
    <citation type="journal article" date="2019" name="Mol. Biol. Evol.">
        <title>Blast fungal genomes show frequent chromosomal changes, gene gains and losses, and effector gene turnover.</title>
        <authorList>
            <person name="Gomez Luciano L.B."/>
            <person name="Jason Tsai I."/>
            <person name="Chuma I."/>
            <person name="Tosa Y."/>
            <person name="Chen Y.H."/>
            <person name="Li J.Y."/>
            <person name="Li M.Y."/>
            <person name="Jade Lu M.Y."/>
            <person name="Nakayashiki H."/>
            <person name="Li W.H."/>
        </authorList>
    </citation>
    <scope>NUCLEOTIDE SEQUENCE [LARGE SCALE GENOMIC DNA]</scope>
    <source>
        <strain evidence="5">MZ5-1-6</strain>
    </source>
</reference>
<proteinExistence type="predicted"/>
<accession>A0A4P7NFK2</accession>
<organism evidence="5 6">
    <name type="scientific">Pyricularia oryzae</name>
    <name type="common">Rice blast fungus</name>
    <name type="synonym">Magnaporthe oryzae</name>
    <dbReference type="NCBI Taxonomy" id="318829"/>
    <lineage>
        <taxon>Eukaryota</taxon>
        <taxon>Fungi</taxon>
        <taxon>Dikarya</taxon>
        <taxon>Ascomycota</taxon>
        <taxon>Pezizomycotina</taxon>
        <taxon>Sordariomycetes</taxon>
        <taxon>Sordariomycetidae</taxon>
        <taxon>Magnaporthales</taxon>
        <taxon>Pyriculariaceae</taxon>
        <taxon>Pyricularia</taxon>
    </lineage>
</organism>
<feature type="domain" description="D-isomer specific 2-hydroxyacid dehydrogenase NAD-binding" evidence="4">
    <location>
        <begin position="134"/>
        <end position="205"/>
    </location>
</feature>
<dbReference type="PANTHER" id="PTHR43333:SF1">
    <property type="entry name" value="D-ISOMER SPECIFIC 2-HYDROXYACID DEHYDROGENASE NAD-BINDING DOMAIN-CONTAINING PROTEIN"/>
    <property type="match status" value="1"/>
</dbReference>
<dbReference type="InterPro" id="IPR029752">
    <property type="entry name" value="D-isomer_DH_CS1"/>
</dbReference>
<dbReference type="Gene3D" id="3.40.50.720">
    <property type="entry name" value="NAD(P)-binding Rossmann-like Domain"/>
    <property type="match status" value="2"/>
</dbReference>
<keyword evidence="1" id="KW-0560">Oxidoreductase</keyword>
<dbReference type="GO" id="GO:0051287">
    <property type="term" value="F:NAD binding"/>
    <property type="evidence" value="ECO:0007669"/>
    <property type="project" value="InterPro"/>
</dbReference>
<dbReference type="GO" id="GO:0016491">
    <property type="term" value="F:oxidoreductase activity"/>
    <property type="evidence" value="ECO:0007669"/>
    <property type="project" value="UniProtKB-KW"/>
</dbReference>
<dbReference type="Proteomes" id="UP000294847">
    <property type="component" value="Chromosome 4"/>
</dbReference>
<dbReference type="Pfam" id="PF02826">
    <property type="entry name" value="2-Hacid_dh_C"/>
    <property type="match status" value="2"/>
</dbReference>
<dbReference type="AlphaFoldDB" id="A0A4P7NFK2"/>
<keyword evidence="2" id="KW-0520">NAD</keyword>
<gene>
    <name evidence="5" type="ORF">PoMZ_07617</name>
</gene>
<dbReference type="PROSITE" id="PS00065">
    <property type="entry name" value="D_2_HYDROXYACID_DH_1"/>
    <property type="match status" value="1"/>
</dbReference>
<evidence type="ECO:0000313" key="5">
    <source>
        <dbReference type="EMBL" id="QBZ60675.1"/>
    </source>
</evidence>
<feature type="region of interest" description="Disordered" evidence="3">
    <location>
        <begin position="338"/>
        <end position="396"/>
    </location>
</feature>
<evidence type="ECO:0000256" key="1">
    <source>
        <dbReference type="ARBA" id="ARBA00023002"/>
    </source>
</evidence>
<dbReference type="EMBL" id="CP034207">
    <property type="protein sequence ID" value="QBZ60675.1"/>
    <property type="molecule type" value="Genomic_DNA"/>
</dbReference>
<dbReference type="InterPro" id="IPR006140">
    <property type="entry name" value="D-isomer_DH_NAD-bd"/>
</dbReference>